<feature type="domain" description="Novel STAND NTPase 3" evidence="2">
    <location>
        <begin position="210"/>
        <end position="366"/>
    </location>
</feature>
<organism evidence="3 4">
    <name type="scientific">Erythrobacter litoralis (strain HTCC2594)</name>
    <dbReference type="NCBI Taxonomy" id="314225"/>
    <lineage>
        <taxon>Bacteria</taxon>
        <taxon>Pseudomonadati</taxon>
        <taxon>Pseudomonadota</taxon>
        <taxon>Alphaproteobacteria</taxon>
        <taxon>Sphingomonadales</taxon>
        <taxon>Erythrobacteraceae</taxon>
        <taxon>Erythrobacter/Porphyrobacter group</taxon>
        <taxon>Erythrobacter</taxon>
    </lineage>
</organism>
<dbReference type="HOGENOM" id="CLU_021145_0_0_5"/>
<feature type="region of interest" description="Disordered" evidence="1">
    <location>
        <begin position="736"/>
        <end position="761"/>
    </location>
</feature>
<dbReference type="EMBL" id="CP000157">
    <property type="protein sequence ID" value="ABC62242.1"/>
    <property type="molecule type" value="Genomic_DNA"/>
</dbReference>
<dbReference type="RefSeq" id="WP_011413120.1">
    <property type="nucleotide sequence ID" value="NC_007722.1"/>
</dbReference>
<protein>
    <recommendedName>
        <fullName evidence="2">Novel STAND NTPase 3 domain-containing protein</fullName>
    </recommendedName>
</protein>
<dbReference type="AlphaFoldDB" id="Q2NDJ9"/>
<dbReference type="Proteomes" id="UP000008808">
    <property type="component" value="Chromosome"/>
</dbReference>
<accession>Q2NDJ9</accession>
<feature type="compositionally biased region" description="Low complexity" evidence="1">
    <location>
        <begin position="745"/>
        <end position="757"/>
    </location>
</feature>
<keyword evidence="4" id="KW-1185">Reference proteome</keyword>
<reference evidence="4" key="1">
    <citation type="journal article" date="2009" name="J. Bacteriol.">
        <title>Complete genome sequence of Erythrobacter litoralis HTCC2594.</title>
        <authorList>
            <person name="Oh H.M."/>
            <person name="Giovannoni S.J."/>
            <person name="Ferriera S."/>
            <person name="Johnson J."/>
            <person name="Cho J.C."/>
        </authorList>
    </citation>
    <scope>NUCLEOTIDE SEQUENCE [LARGE SCALE GENOMIC DNA]</scope>
    <source>
        <strain evidence="4">HTCC2594</strain>
    </source>
</reference>
<dbReference type="Pfam" id="PF20720">
    <property type="entry name" value="nSTAND3"/>
    <property type="match status" value="1"/>
</dbReference>
<dbReference type="STRING" id="314225.ELI_00750"/>
<dbReference type="KEGG" id="eli:ELI_00750"/>
<sequence length="770" mass="84566">MAQGKNILGQAGGTAAAKNATPLAQAQQIDFALHTLGWKAFQDLAVAVAAEVLERPVQTFLPSQDGGRDGAFWGTWPGAPDVPEAKSTIQCKFTGKPSKTLKLSDISGELSKIDSLKCRGLAHDYVLLTNAGVSGQAEGEMVSAIEAAGATRARVLGRDWLTEEIRSRPRLRMMVPRLYGLGDLSQIIDERAYTQARFILSSMGDDLAAFVTTAAHRQSVEALQKHRFVLLLGDPASGKSTIGASLAVGALDDGAIGTVRISDGPGFEQHWNPNEPSQFFWIDDAFGETQYQRSRVDSWNSRLKMMHAAVKSGARVLMTSRTYIWNSAKFDLKLGEFPLLSNSQVIIDVQGLTDLERAQILYNHIRLGEQPISLKRKLKPFLPSVATNTNFLPETARRLASPYFTGKLSVSRDGLSDFFERPIEFLRDVLIGLAEPERAAVALIFLHGPTGVPSPIANSTELTTVYRLTGVPLADVARAMEALRGSLTLLVEAPDGPRWVFKHPTVADAFAEIVSGSPEMIELYVRGAKLEKLLSEVVCGTTQLPGASVHIPRSLYDTLIDRMQERELSDRDLLRFAAHRGDDSFLERYFGRLEDPLAIAERINSDMYFSAELDFVAKAHARGLADQGLRAATVERVTELCLNWADATPFKDEMVQGLFEAKELHDLSIRFRHEIVNEYGLEPQEWDERLLTGDRARHLQDLKEAIQGFAAFGQNDAELLDECAAAEVAIDDYAATLDDDDEPDTPSAPASASKLSPTEQLSVIFEDVDD</sequence>
<dbReference type="OrthoDB" id="6402428at2"/>
<proteinExistence type="predicted"/>
<evidence type="ECO:0000256" key="1">
    <source>
        <dbReference type="SAM" id="MobiDB-lite"/>
    </source>
</evidence>
<gene>
    <name evidence="3" type="ordered locus">ELI_00750</name>
</gene>
<evidence type="ECO:0000313" key="3">
    <source>
        <dbReference type="EMBL" id="ABC62242.1"/>
    </source>
</evidence>
<evidence type="ECO:0000313" key="4">
    <source>
        <dbReference type="Proteomes" id="UP000008808"/>
    </source>
</evidence>
<dbReference type="InterPro" id="IPR049050">
    <property type="entry name" value="nSTAND3"/>
</dbReference>
<name>Q2NDJ9_ERYLH</name>
<evidence type="ECO:0000259" key="2">
    <source>
        <dbReference type="Pfam" id="PF20720"/>
    </source>
</evidence>
<dbReference type="eggNOG" id="COG0464">
    <property type="taxonomic scope" value="Bacteria"/>
</dbReference>